<proteinExistence type="inferred from homology"/>
<dbReference type="InterPro" id="IPR027417">
    <property type="entry name" value="P-loop_NTPase"/>
</dbReference>
<keyword evidence="3" id="KW-0067">ATP-binding</keyword>
<gene>
    <name evidence="6" type="ORF">DIT97_09710</name>
</gene>
<evidence type="ECO:0000256" key="3">
    <source>
        <dbReference type="ARBA" id="ARBA00022840"/>
    </source>
</evidence>
<dbReference type="Pfam" id="PF00437">
    <property type="entry name" value="T2SSE"/>
    <property type="match status" value="1"/>
</dbReference>
<dbReference type="Gene3D" id="3.30.450.90">
    <property type="match status" value="1"/>
</dbReference>
<name>A0A3D3R398_9PLAN</name>
<dbReference type="InterPro" id="IPR003593">
    <property type="entry name" value="AAA+_ATPase"/>
</dbReference>
<comment type="caution">
    <text evidence="6">The sequence shown here is derived from an EMBL/GenBank/DDBJ whole genome shotgun (WGS) entry which is preliminary data.</text>
</comment>
<evidence type="ECO:0000313" key="7">
    <source>
        <dbReference type="Proteomes" id="UP000263642"/>
    </source>
</evidence>
<accession>A0A3D3R398</accession>
<reference evidence="6 7" key="1">
    <citation type="journal article" date="2018" name="Nat. Biotechnol.">
        <title>A standardized bacterial taxonomy based on genome phylogeny substantially revises the tree of life.</title>
        <authorList>
            <person name="Parks D.H."/>
            <person name="Chuvochina M."/>
            <person name="Waite D.W."/>
            <person name="Rinke C."/>
            <person name="Skarshewski A."/>
            <person name="Chaumeil P.A."/>
            <person name="Hugenholtz P."/>
        </authorList>
    </citation>
    <scope>NUCLEOTIDE SEQUENCE [LARGE SCALE GENOMIC DNA]</scope>
    <source>
        <strain evidence="6">UBA9375</strain>
    </source>
</reference>
<dbReference type="GO" id="GO:0005886">
    <property type="term" value="C:plasma membrane"/>
    <property type="evidence" value="ECO:0007669"/>
    <property type="project" value="TreeGrafter"/>
</dbReference>
<evidence type="ECO:0000259" key="5">
    <source>
        <dbReference type="SMART" id="SM00382"/>
    </source>
</evidence>
<dbReference type="EMBL" id="DQAY01000056">
    <property type="protein sequence ID" value="HCO23303.1"/>
    <property type="molecule type" value="Genomic_DNA"/>
</dbReference>
<sequence length="405" mass="44778">MQESLPQHFQEHLPEKPENHPEYVTNLVDLILNQAQAINASDIHLLPSENKMRMDWRIDGVLHHVADFSPELAPRITSRLKVLSHLLTYRTDVPQEGRLRQSGEQAVETRISTFPTLYGEKVVVRLFVGSGHYKHLESLNLPGEILFELQRLLTQTGGVILMTGPAGSGKTTTIYACMREIIRQSQGSRSLASLEDPIEVVVPTVAQSQVNPAAGFDMVLGLRSLLRQDPEVIMVGEIRDRETAETVFQASLSGHLVVTTFHAGSATEAVSRLSDMGIEPYLLRSGLLAILSQRLLRRLCSCAEISRAEEDRMGLDVEHWKVPVGCVECGQTGYQGRMVLTEMLQPGQTEVANAILNGADATVLHQLAIQSGMRTQWDRAQEAVNQGLTSPAEVRRVLGMTRNNG</sequence>
<dbReference type="GO" id="GO:0005524">
    <property type="term" value="F:ATP binding"/>
    <property type="evidence" value="ECO:0007669"/>
    <property type="project" value="UniProtKB-KW"/>
</dbReference>
<dbReference type="PANTHER" id="PTHR30258">
    <property type="entry name" value="TYPE II SECRETION SYSTEM PROTEIN GSPE-RELATED"/>
    <property type="match status" value="1"/>
</dbReference>
<evidence type="ECO:0000256" key="1">
    <source>
        <dbReference type="ARBA" id="ARBA00006611"/>
    </source>
</evidence>
<dbReference type="InterPro" id="IPR001482">
    <property type="entry name" value="T2SS/T4SS_dom"/>
</dbReference>
<comment type="similarity">
    <text evidence="1">Belongs to the GSP E family.</text>
</comment>
<evidence type="ECO:0000256" key="4">
    <source>
        <dbReference type="SAM" id="MobiDB-lite"/>
    </source>
</evidence>
<feature type="region of interest" description="Disordered" evidence="4">
    <location>
        <begin position="1"/>
        <end position="20"/>
    </location>
</feature>
<dbReference type="Gene3D" id="3.40.50.300">
    <property type="entry name" value="P-loop containing nucleotide triphosphate hydrolases"/>
    <property type="match status" value="1"/>
</dbReference>
<organism evidence="6 7">
    <name type="scientific">Gimesia maris</name>
    <dbReference type="NCBI Taxonomy" id="122"/>
    <lineage>
        <taxon>Bacteria</taxon>
        <taxon>Pseudomonadati</taxon>
        <taxon>Planctomycetota</taxon>
        <taxon>Planctomycetia</taxon>
        <taxon>Planctomycetales</taxon>
        <taxon>Planctomycetaceae</taxon>
        <taxon>Gimesia</taxon>
    </lineage>
</organism>
<dbReference type="SMART" id="SM00382">
    <property type="entry name" value="AAA"/>
    <property type="match status" value="1"/>
</dbReference>
<dbReference type="AlphaFoldDB" id="A0A3D3R398"/>
<feature type="domain" description="AAA+ ATPase" evidence="5">
    <location>
        <begin position="156"/>
        <end position="280"/>
    </location>
</feature>
<dbReference type="CDD" id="cd01129">
    <property type="entry name" value="PulE-GspE-like"/>
    <property type="match status" value="1"/>
</dbReference>
<evidence type="ECO:0000313" key="6">
    <source>
        <dbReference type="EMBL" id="HCO23303.1"/>
    </source>
</evidence>
<dbReference type="GO" id="GO:0016887">
    <property type="term" value="F:ATP hydrolysis activity"/>
    <property type="evidence" value="ECO:0007669"/>
    <property type="project" value="TreeGrafter"/>
</dbReference>
<keyword evidence="2" id="KW-0547">Nucleotide-binding</keyword>
<feature type="compositionally biased region" description="Basic and acidic residues" evidence="4">
    <location>
        <begin position="9"/>
        <end position="20"/>
    </location>
</feature>
<evidence type="ECO:0000256" key="2">
    <source>
        <dbReference type="ARBA" id="ARBA00022741"/>
    </source>
</evidence>
<protein>
    <submittedName>
        <fullName evidence="6">Secretion protein</fullName>
    </submittedName>
</protein>
<dbReference type="Proteomes" id="UP000263642">
    <property type="component" value="Unassembled WGS sequence"/>
</dbReference>
<dbReference type="PANTHER" id="PTHR30258:SF2">
    <property type="entry name" value="COMG OPERON PROTEIN 1"/>
    <property type="match status" value="1"/>
</dbReference>
<dbReference type="SUPFAM" id="SSF52540">
    <property type="entry name" value="P-loop containing nucleoside triphosphate hydrolases"/>
    <property type="match status" value="1"/>
</dbReference>